<comment type="caution">
    <text evidence="4">The sequence shown here is derived from an EMBL/GenBank/DDBJ whole genome shotgun (WGS) entry which is preliminary data.</text>
</comment>
<feature type="region of interest" description="Disordered" evidence="3">
    <location>
        <begin position="504"/>
        <end position="634"/>
    </location>
</feature>
<evidence type="ECO:0000313" key="4">
    <source>
        <dbReference type="EMBL" id="EXJ89431.1"/>
    </source>
</evidence>
<dbReference type="STRING" id="1182542.W9YJL9"/>
<dbReference type="Pfam" id="PF04499">
    <property type="entry name" value="SAPS"/>
    <property type="match status" value="1"/>
</dbReference>
<feature type="region of interest" description="Disordered" evidence="3">
    <location>
        <begin position="66"/>
        <end position="100"/>
    </location>
</feature>
<accession>W9YJL9</accession>
<dbReference type="Proteomes" id="UP000019478">
    <property type="component" value="Unassembled WGS sequence"/>
</dbReference>
<dbReference type="EMBL" id="AMGY01000002">
    <property type="protein sequence ID" value="EXJ89431.1"/>
    <property type="molecule type" value="Genomic_DNA"/>
</dbReference>
<dbReference type="InterPro" id="IPR007587">
    <property type="entry name" value="SAPS"/>
</dbReference>
<keyword evidence="2" id="KW-0131">Cell cycle</keyword>
<reference evidence="4 5" key="1">
    <citation type="submission" date="2013-03" db="EMBL/GenBank/DDBJ databases">
        <title>The Genome Sequence of Capronia epimyces CBS 606.96.</title>
        <authorList>
            <consortium name="The Broad Institute Genomics Platform"/>
            <person name="Cuomo C."/>
            <person name="de Hoog S."/>
            <person name="Gorbushina A."/>
            <person name="Walker B."/>
            <person name="Young S.K."/>
            <person name="Zeng Q."/>
            <person name="Gargeya S."/>
            <person name="Fitzgerald M."/>
            <person name="Haas B."/>
            <person name="Abouelleil A."/>
            <person name="Allen A.W."/>
            <person name="Alvarado L."/>
            <person name="Arachchi H.M."/>
            <person name="Berlin A.M."/>
            <person name="Chapman S.B."/>
            <person name="Gainer-Dewar J."/>
            <person name="Goldberg J."/>
            <person name="Griggs A."/>
            <person name="Gujja S."/>
            <person name="Hansen M."/>
            <person name="Howarth C."/>
            <person name="Imamovic A."/>
            <person name="Ireland A."/>
            <person name="Larimer J."/>
            <person name="McCowan C."/>
            <person name="Murphy C."/>
            <person name="Pearson M."/>
            <person name="Poon T.W."/>
            <person name="Priest M."/>
            <person name="Roberts A."/>
            <person name="Saif S."/>
            <person name="Shea T."/>
            <person name="Sisk P."/>
            <person name="Sykes S."/>
            <person name="Wortman J."/>
            <person name="Nusbaum C."/>
            <person name="Birren B."/>
        </authorList>
    </citation>
    <scope>NUCLEOTIDE SEQUENCE [LARGE SCALE GENOMIC DNA]</scope>
    <source>
        <strain evidence="4 5">CBS 606.96</strain>
    </source>
</reference>
<protein>
    <recommendedName>
        <fullName evidence="6">Extragenic suppressor of kinetochore protein 1</fullName>
    </recommendedName>
</protein>
<keyword evidence="5" id="KW-1185">Reference proteome</keyword>
<feature type="compositionally biased region" description="Basic and acidic residues" evidence="3">
    <location>
        <begin position="917"/>
        <end position="934"/>
    </location>
</feature>
<dbReference type="GeneID" id="19166628"/>
<feature type="compositionally biased region" description="Acidic residues" evidence="3">
    <location>
        <begin position="1110"/>
        <end position="1121"/>
    </location>
</feature>
<name>W9YJL9_9EURO</name>
<evidence type="ECO:0000256" key="3">
    <source>
        <dbReference type="SAM" id="MobiDB-lite"/>
    </source>
</evidence>
<dbReference type="eggNOG" id="KOG2073">
    <property type="taxonomic scope" value="Eukaryota"/>
</dbReference>
<dbReference type="GO" id="GO:0019903">
    <property type="term" value="F:protein phosphatase binding"/>
    <property type="evidence" value="ECO:0007669"/>
    <property type="project" value="InterPro"/>
</dbReference>
<feature type="compositionally biased region" description="Low complexity" evidence="3">
    <location>
        <begin position="843"/>
        <end position="854"/>
    </location>
</feature>
<proteinExistence type="inferred from homology"/>
<evidence type="ECO:0000256" key="1">
    <source>
        <dbReference type="ARBA" id="ARBA00006180"/>
    </source>
</evidence>
<dbReference type="AlphaFoldDB" id="W9YJL9"/>
<feature type="compositionally biased region" description="Acidic residues" evidence="3">
    <location>
        <begin position="1016"/>
        <end position="1026"/>
    </location>
</feature>
<gene>
    <name evidence="4" type="ORF">A1O3_02498</name>
</gene>
<feature type="compositionally biased region" description="Acidic residues" evidence="3">
    <location>
        <begin position="951"/>
        <end position="969"/>
    </location>
</feature>
<feature type="compositionally biased region" description="Acidic residues" evidence="3">
    <location>
        <begin position="70"/>
        <end position="90"/>
    </location>
</feature>
<dbReference type="HOGENOM" id="CLU_003676_1_1_1"/>
<dbReference type="PANTHER" id="PTHR12634:SF8">
    <property type="entry name" value="FIERY MOUNTAIN, ISOFORM D"/>
    <property type="match status" value="1"/>
</dbReference>
<dbReference type="RefSeq" id="XP_007730828.1">
    <property type="nucleotide sequence ID" value="XM_007732638.1"/>
</dbReference>
<dbReference type="PANTHER" id="PTHR12634">
    <property type="entry name" value="SIT4 YEAST -ASSOCIATING PROTEIN-RELATED"/>
    <property type="match status" value="1"/>
</dbReference>
<evidence type="ECO:0000313" key="5">
    <source>
        <dbReference type="Proteomes" id="UP000019478"/>
    </source>
</evidence>
<feature type="compositionally biased region" description="Acidic residues" evidence="3">
    <location>
        <begin position="1068"/>
        <end position="1079"/>
    </location>
</feature>
<feature type="compositionally biased region" description="Acidic residues" evidence="3">
    <location>
        <begin position="855"/>
        <end position="868"/>
    </location>
</feature>
<evidence type="ECO:0000256" key="2">
    <source>
        <dbReference type="ARBA" id="ARBA00023306"/>
    </source>
</evidence>
<dbReference type="GO" id="GO:0005829">
    <property type="term" value="C:cytosol"/>
    <property type="evidence" value="ECO:0007669"/>
    <property type="project" value="TreeGrafter"/>
</dbReference>
<dbReference type="GO" id="GO:0019888">
    <property type="term" value="F:protein phosphatase regulator activity"/>
    <property type="evidence" value="ECO:0007669"/>
    <property type="project" value="TreeGrafter"/>
</dbReference>
<feature type="compositionally biased region" description="Polar residues" evidence="3">
    <location>
        <begin position="992"/>
        <end position="1007"/>
    </location>
</feature>
<feature type="compositionally biased region" description="Polar residues" evidence="3">
    <location>
        <begin position="605"/>
        <end position="625"/>
    </location>
</feature>
<organism evidence="4 5">
    <name type="scientific">Capronia epimyces CBS 606.96</name>
    <dbReference type="NCBI Taxonomy" id="1182542"/>
    <lineage>
        <taxon>Eukaryota</taxon>
        <taxon>Fungi</taxon>
        <taxon>Dikarya</taxon>
        <taxon>Ascomycota</taxon>
        <taxon>Pezizomycotina</taxon>
        <taxon>Eurotiomycetes</taxon>
        <taxon>Chaetothyriomycetidae</taxon>
        <taxon>Chaetothyriales</taxon>
        <taxon>Herpotrichiellaceae</taxon>
        <taxon>Capronia</taxon>
    </lineage>
</organism>
<sequence>MFWRFGGYSNISTIDTLLDKPNVKLEDLLEESDLIQELKSHHTKLIEYLRDEGNLHALLQYVIAPGPSTDVDEPGEGEDEEATEPALGEENEQKFSDEEQEKAEKKRLKYAYVACEILSCETWSITESLLANTSDLTQFWDFLRRPAPLDPLQAGYFTKVNETLFEKKTEEMADFVKSLPGIVSAILQHVDCPMVMDLLLKIISLEKSDGGAGMVDWLHDQDLIPMLLASLSPQCNSSTQTSAGDFLKAIITISANAALNEQSCIGPNSLTRQLVSEKCIRQLISYMLEGGNPLTVGVGIVIEVIRKNNSDYDPDHGHSPDSPPTNHDPIYLGTLLRLFAEHVPDFMHLILSSKHTVTKGDTTAVVERGQLKSAWGTQIEPLGFDRFKTCELMAELLHCSNMGLLNERGSEEFIKERDAERERLRAQGAFLSNKQSEDSAVDISVTSSRFENAFTPSASTSTDELRIANLNDEDGFEKVAVSEATEASTGLGQELVDEPLSPRPLRVAESSPEPTTPTGTLDDTVRRLSLDIAEDTDMTSPPDDPETTIHSSVPGSEPGRISPHPEDKPAPLFAASPDPNKTPTAHSPEPAGSPGATREGIEEAGQTSHLEGESLQTSQDSTMQITEHEPSTLEEAPVVGDHLKIMFVENKVVPTIVSFFFRFPWNNFLHNVVYDVVQQVFNGPMDRGYNRFLAFDLFETGRITEAIIEGQRRSDEAQQARNMRLGYMGHLTLVAEEVVKFGERHPRELLSPMVQECIYSQAWEDYVTKTLAETRERDNAILGGFRPDNGLGSRQAVLNAVNAGQGFGPSSGLAAAGLGGGQHGLDSIDLSNNGSATSAGYNSAGSLSSGFGSSSDDEDEDMDDAEDEEHGRTVSQPPAADTGVSSEIVAKQSDQPVPLLPPPPAPLNVEPSRARRRLADRLARHKQEAEREVAASEFGSEADDPFAALDNNDEQDSGDPFSLDEEEQDITTFGKRSNADAFHQSSGDHHSFSVSRGLTSLFSSTSDGMHGRPTQDDFDGSLDDSSSEGSGSDLDPENPPLEARTSLERRPLEVFEDEEMGEMVAPTQEDESNSSDEEVLSPMEKEKLGGAFGMGDVEEQASEFAGQADHDDDDDDDDSDQLVEIAMPTSSKRRSRG</sequence>
<evidence type="ECO:0008006" key="6">
    <source>
        <dbReference type="Google" id="ProtNLM"/>
    </source>
</evidence>
<feature type="region of interest" description="Disordered" evidence="3">
    <location>
        <begin position="840"/>
        <end position="1137"/>
    </location>
</feature>
<dbReference type="OrthoDB" id="295029at2759"/>
<dbReference type="GO" id="GO:0005634">
    <property type="term" value="C:nucleus"/>
    <property type="evidence" value="ECO:0007669"/>
    <property type="project" value="TreeGrafter"/>
</dbReference>
<comment type="similarity">
    <text evidence="1">Belongs to the SAPS family.</text>
</comment>
<feature type="compositionally biased region" description="Low complexity" evidence="3">
    <location>
        <begin position="509"/>
        <end position="518"/>
    </location>
</feature>